<proteinExistence type="inferred from homology"/>
<dbReference type="PANTHER" id="PTHR12736:SF7">
    <property type="entry name" value="LANC-LIKE PROTEIN 3"/>
    <property type="match status" value="1"/>
</dbReference>
<gene>
    <name evidence="5" type="ORF">ES288_D01G074700v1</name>
</gene>
<evidence type="ECO:0000256" key="2">
    <source>
        <dbReference type="ARBA" id="ARBA00022723"/>
    </source>
</evidence>
<dbReference type="PANTHER" id="PTHR12736">
    <property type="entry name" value="LANC-LIKE PROTEIN"/>
    <property type="match status" value="1"/>
</dbReference>
<dbReference type="FunFam" id="1.50.10.10:FF:000035">
    <property type="entry name" value="LanC-like protein 2"/>
    <property type="match status" value="1"/>
</dbReference>
<dbReference type="InterPro" id="IPR012341">
    <property type="entry name" value="6hp_glycosidase-like_sf"/>
</dbReference>
<dbReference type="SUPFAM" id="SSF158745">
    <property type="entry name" value="LanC-like"/>
    <property type="match status" value="1"/>
</dbReference>
<evidence type="ECO:0000256" key="3">
    <source>
        <dbReference type="ARBA" id="ARBA00022833"/>
    </source>
</evidence>
<evidence type="ECO:0000313" key="6">
    <source>
        <dbReference type="Proteomes" id="UP000323506"/>
    </source>
</evidence>
<dbReference type="EMBL" id="CM017701">
    <property type="protein sequence ID" value="TYG82274.1"/>
    <property type="molecule type" value="Genomic_DNA"/>
</dbReference>
<feature type="binding site" evidence="4">
    <location>
        <position position="325"/>
    </location>
    <ligand>
        <name>Zn(2+)</name>
        <dbReference type="ChEBI" id="CHEBI:29105"/>
    </ligand>
</feature>
<reference evidence="5 6" key="1">
    <citation type="submission" date="2019-06" db="EMBL/GenBank/DDBJ databases">
        <title>WGS assembly of Gossypium darwinii.</title>
        <authorList>
            <person name="Chen Z.J."/>
            <person name="Sreedasyam A."/>
            <person name="Ando A."/>
            <person name="Song Q."/>
            <person name="De L."/>
            <person name="Hulse-Kemp A."/>
            <person name="Ding M."/>
            <person name="Ye W."/>
            <person name="Kirkbride R."/>
            <person name="Jenkins J."/>
            <person name="Plott C."/>
            <person name="Lovell J."/>
            <person name="Lin Y.-M."/>
            <person name="Vaughn R."/>
            <person name="Liu B."/>
            <person name="Li W."/>
            <person name="Simpson S."/>
            <person name="Scheffler B."/>
            <person name="Saski C."/>
            <person name="Grover C."/>
            <person name="Hu G."/>
            <person name="Conover J."/>
            <person name="Carlson J."/>
            <person name="Shu S."/>
            <person name="Boston L."/>
            <person name="Williams M."/>
            <person name="Peterson D."/>
            <person name="Mcgee K."/>
            <person name="Jones D."/>
            <person name="Wendel J."/>
            <person name="Stelly D."/>
            <person name="Grimwood J."/>
            <person name="Schmutz J."/>
        </authorList>
    </citation>
    <scope>NUCLEOTIDE SEQUENCE [LARGE SCALE GENOMIC DNA]</scope>
    <source>
        <strain evidence="5">1808015.09</strain>
    </source>
</reference>
<dbReference type="PRINTS" id="PR01950">
    <property type="entry name" value="LANCSUPER"/>
</dbReference>
<keyword evidence="6" id="KW-1185">Reference proteome</keyword>
<evidence type="ECO:0000313" key="5">
    <source>
        <dbReference type="EMBL" id="TYG82274.1"/>
    </source>
</evidence>
<dbReference type="InterPro" id="IPR007822">
    <property type="entry name" value="LANC-like"/>
</dbReference>
<dbReference type="Pfam" id="PF05147">
    <property type="entry name" value="LANC_like"/>
    <property type="match status" value="1"/>
</dbReference>
<dbReference type="PRINTS" id="PR01951">
    <property type="entry name" value="LANCEUKARYTE"/>
</dbReference>
<evidence type="ECO:0000256" key="1">
    <source>
        <dbReference type="ARBA" id="ARBA00007179"/>
    </source>
</evidence>
<evidence type="ECO:0000256" key="4">
    <source>
        <dbReference type="PIRSR" id="PIRSR607822-1"/>
    </source>
</evidence>
<feature type="binding site" evidence="4">
    <location>
        <position position="326"/>
    </location>
    <ligand>
        <name>Zn(2+)</name>
        <dbReference type="ChEBI" id="CHEBI:29105"/>
    </ligand>
</feature>
<dbReference type="Proteomes" id="UP000323506">
    <property type="component" value="Chromosome D01"/>
</dbReference>
<dbReference type="CDD" id="cd04794">
    <property type="entry name" value="euk_LANCL"/>
    <property type="match status" value="1"/>
</dbReference>
<organism evidence="5 6">
    <name type="scientific">Gossypium darwinii</name>
    <name type="common">Darwin's cotton</name>
    <name type="synonym">Gossypium barbadense var. darwinii</name>
    <dbReference type="NCBI Taxonomy" id="34276"/>
    <lineage>
        <taxon>Eukaryota</taxon>
        <taxon>Viridiplantae</taxon>
        <taxon>Streptophyta</taxon>
        <taxon>Embryophyta</taxon>
        <taxon>Tracheophyta</taxon>
        <taxon>Spermatophyta</taxon>
        <taxon>Magnoliopsida</taxon>
        <taxon>eudicotyledons</taxon>
        <taxon>Gunneridae</taxon>
        <taxon>Pentapetalae</taxon>
        <taxon>rosids</taxon>
        <taxon>malvids</taxon>
        <taxon>Malvales</taxon>
        <taxon>Malvaceae</taxon>
        <taxon>Malvoideae</taxon>
        <taxon>Gossypium</taxon>
    </lineage>
</organism>
<dbReference type="InterPro" id="IPR020464">
    <property type="entry name" value="LanC-like_prot_euk"/>
</dbReference>
<protein>
    <recommendedName>
        <fullName evidence="7">LanC-like protein GCR2</fullName>
    </recommendedName>
</protein>
<accession>A0A5D2DMK1</accession>
<keyword evidence="3 4" id="KW-0862">Zinc</keyword>
<keyword evidence="2 4" id="KW-0479">Metal-binding</keyword>
<feature type="binding site" evidence="4">
    <location>
        <position position="280"/>
    </location>
    <ligand>
        <name>Zn(2+)</name>
        <dbReference type="ChEBI" id="CHEBI:29105"/>
    </ligand>
</feature>
<name>A0A5D2DMK1_GOSDA</name>
<evidence type="ECO:0008006" key="7">
    <source>
        <dbReference type="Google" id="ProtNLM"/>
    </source>
</evidence>
<dbReference type="GO" id="GO:0005886">
    <property type="term" value="C:plasma membrane"/>
    <property type="evidence" value="ECO:0007669"/>
    <property type="project" value="TreeGrafter"/>
</dbReference>
<dbReference type="SMART" id="SM01260">
    <property type="entry name" value="LANC_like"/>
    <property type="match status" value="1"/>
</dbReference>
<comment type="similarity">
    <text evidence="1">Belongs to the LanC-like protein family.</text>
</comment>
<dbReference type="GO" id="GO:0005975">
    <property type="term" value="P:carbohydrate metabolic process"/>
    <property type="evidence" value="ECO:0007669"/>
    <property type="project" value="InterPro"/>
</dbReference>
<dbReference type="AlphaFoldDB" id="A0A5D2DMK1"/>
<sequence length="407" mass="44929">MADRFFPNEMPTFVAESTVSTGAAGGDSLTNLLSLPYKSLSDHLKSAALALKETVVRETWGLSGKRVQDYTLYTGALGTAYLVFKAYQVTKNDNDLKLCSDIVKACDSASKDSGRVTFICGRAGVYALGAVIAKHSGDTSLQQRYLEKFKEIRFPSDLPHELLYGRAGFLWACSFLNKHIGKDTISTARIRAVVDEIIESGKRLAGRGRCPLMYEWHGKKYWGAAHGLAGIIHVLMDTEMKPDEAEYVKGTLRYIIKNRFPSGNYPSSEGSESDRLVHWCHGAPGITLTLVKAAEVFGDKEFLQAALDAGEVVWKRGLLKRIGICHGISGNAYVFLSLYRLTGNVEYLYRAKAFTSFLSDRAEKLISQGKMHGGDRPYSLFEGIGGMAHLFLDMVKASEARFPAYEI</sequence>
<dbReference type="GO" id="GO:0046872">
    <property type="term" value="F:metal ion binding"/>
    <property type="evidence" value="ECO:0007669"/>
    <property type="project" value="UniProtKB-KW"/>
</dbReference>
<dbReference type="GO" id="GO:0031179">
    <property type="term" value="P:peptide modification"/>
    <property type="evidence" value="ECO:0007669"/>
    <property type="project" value="InterPro"/>
</dbReference>
<dbReference type="Gene3D" id="1.50.10.10">
    <property type="match status" value="1"/>
</dbReference>